<reference evidence="2 3" key="1">
    <citation type="submission" date="2021-06" db="EMBL/GenBank/DDBJ databases">
        <title>A haploid diamondback moth (Plutella xylostella L.) genome assembly resolves 31 chromosomes and identifies a diamide resistance mutation.</title>
        <authorList>
            <person name="Ward C.M."/>
            <person name="Perry K.D."/>
            <person name="Baker G."/>
            <person name="Powis K."/>
            <person name="Heckel D.G."/>
            <person name="Baxter S.W."/>
        </authorList>
    </citation>
    <scope>NUCLEOTIDE SEQUENCE [LARGE SCALE GENOMIC DNA]</scope>
    <source>
        <strain evidence="2 3">LV</strain>
        <tissue evidence="2">Single pupa</tissue>
    </source>
</reference>
<dbReference type="EMBL" id="JAHIBW010000007">
    <property type="protein sequence ID" value="KAG7309260.1"/>
    <property type="molecule type" value="Genomic_DNA"/>
</dbReference>
<comment type="caution">
    <text evidence="2">The sequence shown here is derived from an EMBL/GenBank/DDBJ whole genome shotgun (WGS) entry which is preliminary data.</text>
</comment>
<accession>A0ABQ7QW41</accession>
<evidence type="ECO:0000313" key="3">
    <source>
        <dbReference type="Proteomes" id="UP000823941"/>
    </source>
</evidence>
<dbReference type="Proteomes" id="UP000823941">
    <property type="component" value="Chromosome 7"/>
</dbReference>
<proteinExistence type="predicted"/>
<sequence>MRRGTGKEQRDIEDIIRGLKQVEPSELPIFAARNLTKLPPYTFDHIDVTSLLKDIAYLKADLQDLRCKTCPTEEVQKLRNEMLELIRQEKPTHSNVNSHRGANFLDSGPVGLDMTLYQDTNDALPELESTTNADAQVSSPINPSGKHITIKHISVQECNPKPPTPPAQTGASTKLDTKSSTEPDAVTKPAQKPSLTFAQVYALKTPKKSSVEQDKNETNTWTAVTYKKKRRNNNIRGSSTNVSTNKLKAAPRIAYIYLSNVDSSIKNKDIHEYAKDLGQDILDVEKLSEDHHGSASSYILKVRYEQLSNLLKSSFWPSNIIVGRYYNSKPLQVKPLTKNG</sequence>
<protein>
    <recommendedName>
        <fullName evidence="4">Mutant cadherin</fullName>
    </recommendedName>
</protein>
<organism evidence="2 3">
    <name type="scientific">Plutella xylostella</name>
    <name type="common">Diamondback moth</name>
    <name type="synonym">Plutella maculipennis</name>
    <dbReference type="NCBI Taxonomy" id="51655"/>
    <lineage>
        <taxon>Eukaryota</taxon>
        <taxon>Metazoa</taxon>
        <taxon>Ecdysozoa</taxon>
        <taxon>Arthropoda</taxon>
        <taxon>Hexapoda</taxon>
        <taxon>Insecta</taxon>
        <taxon>Pterygota</taxon>
        <taxon>Neoptera</taxon>
        <taxon>Endopterygota</taxon>
        <taxon>Lepidoptera</taxon>
        <taxon>Glossata</taxon>
        <taxon>Ditrysia</taxon>
        <taxon>Yponomeutoidea</taxon>
        <taxon>Plutellidae</taxon>
        <taxon>Plutella</taxon>
    </lineage>
</organism>
<evidence type="ECO:0008006" key="4">
    <source>
        <dbReference type="Google" id="ProtNLM"/>
    </source>
</evidence>
<gene>
    <name evidence="2" type="ORF">JYU34_005201</name>
</gene>
<evidence type="ECO:0000313" key="2">
    <source>
        <dbReference type="EMBL" id="KAG7309260.1"/>
    </source>
</evidence>
<evidence type="ECO:0000256" key="1">
    <source>
        <dbReference type="SAM" id="MobiDB-lite"/>
    </source>
</evidence>
<name>A0ABQ7QW41_PLUXY</name>
<keyword evidence="3" id="KW-1185">Reference proteome</keyword>
<feature type="region of interest" description="Disordered" evidence="1">
    <location>
        <begin position="156"/>
        <end position="192"/>
    </location>
</feature>